<comment type="caution">
    <text evidence="2">The sequence shown here is derived from an EMBL/GenBank/DDBJ whole genome shotgun (WGS) entry which is preliminary data.</text>
</comment>
<gene>
    <name evidence="2" type="ORF">H4W31_004255</name>
</gene>
<dbReference type="Gene3D" id="2.50.20.10">
    <property type="entry name" value="Lipoprotein localisation LolA/LolB/LppX"/>
    <property type="match status" value="1"/>
</dbReference>
<dbReference type="EMBL" id="JADBEB010000001">
    <property type="protein sequence ID" value="MBE1488617.1"/>
    <property type="molecule type" value="Genomic_DNA"/>
</dbReference>
<evidence type="ECO:0000256" key="1">
    <source>
        <dbReference type="SAM" id="MobiDB-lite"/>
    </source>
</evidence>
<feature type="region of interest" description="Disordered" evidence="1">
    <location>
        <begin position="139"/>
        <end position="160"/>
    </location>
</feature>
<dbReference type="PANTHER" id="PTHR37507:SF2">
    <property type="entry name" value="SPORULATION PROTEIN YDCC"/>
    <property type="match status" value="1"/>
</dbReference>
<dbReference type="PANTHER" id="PTHR37507">
    <property type="entry name" value="SPORULATION PROTEIN YDCC"/>
    <property type="match status" value="1"/>
</dbReference>
<dbReference type="InterPro" id="IPR052944">
    <property type="entry name" value="Sporulation_related"/>
</dbReference>
<keyword evidence="2" id="KW-0449">Lipoprotein</keyword>
<reference evidence="2" key="1">
    <citation type="submission" date="2020-10" db="EMBL/GenBank/DDBJ databases">
        <title>Sequencing the genomes of 1000 actinobacteria strains.</title>
        <authorList>
            <person name="Klenk H.-P."/>
        </authorList>
    </citation>
    <scope>NUCLEOTIDE SEQUENCE</scope>
    <source>
        <strain evidence="2">DSM 46832</strain>
    </source>
</reference>
<dbReference type="Proteomes" id="UP000649753">
    <property type="component" value="Unassembled WGS sequence"/>
</dbReference>
<dbReference type="AlphaFoldDB" id="A0A927M5Y0"/>
<proteinExistence type="predicted"/>
<keyword evidence="3" id="KW-1185">Reference proteome</keyword>
<dbReference type="RefSeq" id="WP_192768237.1">
    <property type="nucleotide sequence ID" value="NZ_JADBEB010000001.1"/>
</dbReference>
<organism evidence="2 3">
    <name type="scientific">Plantactinospora soyae</name>
    <dbReference type="NCBI Taxonomy" id="1544732"/>
    <lineage>
        <taxon>Bacteria</taxon>
        <taxon>Bacillati</taxon>
        <taxon>Actinomycetota</taxon>
        <taxon>Actinomycetes</taxon>
        <taxon>Micromonosporales</taxon>
        <taxon>Micromonosporaceae</taxon>
        <taxon>Plantactinospora</taxon>
    </lineage>
</organism>
<evidence type="ECO:0000313" key="2">
    <source>
        <dbReference type="EMBL" id="MBE1488617.1"/>
    </source>
</evidence>
<sequence length="366" mass="38407">MSVFHTRPALRWLVPTGAALAIIGGGAAVGTFASAAEPSLPERSAAQLLVDLQTARLDGLSGTVIKRADLGLPSLPGIGGRGSAELPSLISGTHTLRVWHAGPDKTRVALLGTLGETDVIRNGPDVWIWDSQKNEARHSTLDLGDGAAPKGRADHLPSTPQEAAEQALAAIDPSTEVSVGRSATIAGRDAYELVLEPRDATSLVGQIKIAIDAGEHVPLRFQIVPQGTRTPAFEIAFTQVDFDRPDPAQFTFNPPPGTKVTEEPLTADKPAAPPQLDKPTIVGTGWTTVLVARVPELGTAIGADADEAQAGMVRSLLDRLPKVTGEWGSGRLLSGKLFTALATDDGRVLIGAVTPERLYDVAQNNR</sequence>
<dbReference type="SUPFAM" id="SSF89392">
    <property type="entry name" value="Prokaryotic lipoproteins and lipoprotein localization factors"/>
    <property type="match status" value="1"/>
</dbReference>
<evidence type="ECO:0000313" key="3">
    <source>
        <dbReference type="Proteomes" id="UP000649753"/>
    </source>
</evidence>
<protein>
    <submittedName>
        <fullName evidence="2">Outer membrane lipoprotein-sorting protein</fullName>
    </submittedName>
</protein>
<accession>A0A927M5Y0</accession>
<dbReference type="InterPro" id="IPR029046">
    <property type="entry name" value="LolA/LolB/LppX"/>
</dbReference>
<name>A0A927M5Y0_9ACTN</name>